<proteinExistence type="predicted"/>
<evidence type="ECO:0000256" key="2">
    <source>
        <dbReference type="SAM" id="Phobius"/>
    </source>
</evidence>
<dbReference type="Pfam" id="PF01841">
    <property type="entry name" value="Transglut_core"/>
    <property type="match status" value="1"/>
</dbReference>
<evidence type="ECO:0000259" key="3">
    <source>
        <dbReference type="SMART" id="SM00460"/>
    </source>
</evidence>
<feature type="region of interest" description="Disordered" evidence="1">
    <location>
        <begin position="1"/>
        <end position="20"/>
    </location>
</feature>
<dbReference type="RefSeq" id="WP_313496513.1">
    <property type="nucleotide sequence ID" value="NZ_CP134879.1"/>
</dbReference>
<dbReference type="Pfam" id="PF10708">
    <property type="entry name" value="DUF2510"/>
    <property type="match status" value="1"/>
</dbReference>
<dbReference type="PANTHER" id="PTHR46333:SF2">
    <property type="entry name" value="CYTOKINESIS PROTEIN 3"/>
    <property type="match status" value="1"/>
</dbReference>
<dbReference type="EMBL" id="CP134879">
    <property type="protein sequence ID" value="WNM23535.1"/>
    <property type="molecule type" value="Genomic_DNA"/>
</dbReference>
<name>A0AA96J6N8_9MICO</name>
<dbReference type="Proteomes" id="UP001304125">
    <property type="component" value="Chromosome"/>
</dbReference>
<evidence type="ECO:0000256" key="1">
    <source>
        <dbReference type="SAM" id="MobiDB-lite"/>
    </source>
</evidence>
<gene>
    <name evidence="4" type="ORF">RN606_09160</name>
</gene>
<dbReference type="PANTHER" id="PTHR46333">
    <property type="entry name" value="CYTOKINESIS PROTEIN 3"/>
    <property type="match status" value="1"/>
</dbReference>
<dbReference type="InterPro" id="IPR018929">
    <property type="entry name" value="DUF2510"/>
</dbReference>
<keyword evidence="2" id="KW-1133">Transmembrane helix</keyword>
<dbReference type="Gene3D" id="3.10.620.30">
    <property type="match status" value="1"/>
</dbReference>
<dbReference type="SUPFAM" id="SSF54001">
    <property type="entry name" value="Cysteine proteinases"/>
    <property type="match status" value="1"/>
</dbReference>
<keyword evidence="2" id="KW-0472">Membrane</keyword>
<dbReference type="InterPro" id="IPR052557">
    <property type="entry name" value="CAP/Cytokinesis_protein"/>
</dbReference>
<keyword evidence="5" id="KW-1185">Reference proteome</keyword>
<dbReference type="InterPro" id="IPR038765">
    <property type="entry name" value="Papain-like_cys_pep_sf"/>
</dbReference>
<dbReference type="SMART" id="SM00460">
    <property type="entry name" value="TGc"/>
    <property type="match status" value="1"/>
</dbReference>
<accession>A0AA96J6N8</accession>
<organism evidence="4 5">
    <name type="scientific">Demequina capsici</name>
    <dbReference type="NCBI Taxonomy" id="3075620"/>
    <lineage>
        <taxon>Bacteria</taxon>
        <taxon>Bacillati</taxon>
        <taxon>Actinomycetota</taxon>
        <taxon>Actinomycetes</taxon>
        <taxon>Micrococcales</taxon>
        <taxon>Demequinaceae</taxon>
        <taxon>Demequina</taxon>
    </lineage>
</organism>
<evidence type="ECO:0000313" key="5">
    <source>
        <dbReference type="Proteomes" id="UP001304125"/>
    </source>
</evidence>
<dbReference type="AlphaFoldDB" id="A0AA96J6N8"/>
<feature type="domain" description="Transglutaminase-like" evidence="3">
    <location>
        <begin position="291"/>
        <end position="351"/>
    </location>
</feature>
<reference evidence="4 5" key="1">
    <citation type="submission" date="2023-09" db="EMBL/GenBank/DDBJ databases">
        <title>Demequina sp. a novel bacteria isolated from Capsicum annuum.</title>
        <authorList>
            <person name="Humaira Z."/>
            <person name="Lee J."/>
            <person name="Cho D."/>
        </authorList>
    </citation>
    <scope>NUCLEOTIDE SEQUENCE [LARGE SCALE GENOMIC DNA]</scope>
    <source>
        <strain evidence="4 5">OYTSA14</strain>
    </source>
</reference>
<dbReference type="GO" id="GO:0005737">
    <property type="term" value="C:cytoplasm"/>
    <property type="evidence" value="ECO:0007669"/>
    <property type="project" value="TreeGrafter"/>
</dbReference>
<dbReference type="InterPro" id="IPR002931">
    <property type="entry name" value="Transglutaminase-like"/>
</dbReference>
<keyword evidence="2" id="KW-0812">Transmembrane</keyword>
<sequence>MEGQGPAGWEPRLPAPGWLPDPARTDLERYWDGAGWTEFTRPRAGVPGWTPQPQAAQPPMSWQASAQTSSLQHWAHTPDLPVSAVKPRRRTLGLGGRLLLWALLAALIVVPAGYLGRLPLWVPWPTMLTAPVPTGPDVAYPVFGTEDLSLYLARAMVVQERSIDVTGYVSKVGGVPGIHDAMYEVLAQNPYVFVSGWSVSYSAFRTTVVPDYLYADSEAERRRVATADAVATIVASPEVERAQGDYALASAIHDAVVAANDYDYAAVDEADRGYDSGTSAVVAQSQEAYGALVEGSSVCTGYAQAYELLADAVGLSSVIVTGDADNGESIAAHAWNKVLINGEWVLVDTTWDDVLAWGSSHSYFAVPDGDPSLTTRTADDYWVIDSHVGDYGAA</sequence>
<evidence type="ECO:0000313" key="4">
    <source>
        <dbReference type="EMBL" id="WNM23535.1"/>
    </source>
</evidence>
<feature type="transmembrane region" description="Helical" evidence="2">
    <location>
        <begin position="98"/>
        <end position="116"/>
    </location>
</feature>
<protein>
    <submittedName>
        <fullName evidence="4">DUF2510 domain-containing protein</fullName>
    </submittedName>
</protein>